<dbReference type="SUPFAM" id="SSF51735">
    <property type="entry name" value="NAD(P)-binding Rossmann-fold domains"/>
    <property type="match status" value="1"/>
</dbReference>
<dbReference type="InterPro" id="IPR029753">
    <property type="entry name" value="D-isomer_DH_CS"/>
</dbReference>
<dbReference type="EMBL" id="JAAIJQ010000061">
    <property type="protein sequence ID" value="NEV63755.1"/>
    <property type="molecule type" value="Genomic_DNA"/>
</dbReference>
<name>A0A6M0K610_9GAMM</name>
<evidence type="ECO:0000256" key="4">
    <source>
        <dbReference type="ARBA" id="ARBA00029440"/>
    </source>
</evidence>
<dbReference type="Gene3D" id="3.40.50.720">
    <property type="entry name" value="NAD(P)-binding Rossmann-like Domain"/>
    <property type="match status" value="2"/>
</dbReference>
<dbReference type="InterPro" id="IPR006139">
    <property type="entry name" value="D-isomer_2_OHA_DH_cat_dom"/>
</dbReference>
<dbReference type="AlphaFoldDB" id="A0A6M0K610"/>
<gene>
    <name evidence="8" type="ORF">G3446_17975</name>
</gene>
<organism evidence="8 9">
    <name type="scientific">Thiorhodococcus minor</name>
    <dbReference type="NCBI Taxonomy" id="57489"/>
    <lineage>
        <taxon>Bacteria</taxon>
        <taxon>Pseudomonadati</taxon>
        <taxon>Pseudomonadota</taxon>
        <taxon>Gammaproteobacteria</taxon>
        <taxon>Chromatiales</taxon>
        <taxon>Chromatiaceae</taxon>
        <taxon>Thiorhodococcus</taxon>
    </lineage>
</organism>
<evidence type="ECO:0000259" key="7">
    <source>
        <dbReference type="Pfam" id="PF02826"/>
    </source>
</evidence>
<evidence type="ECO:0000313" key="9">
    <source>
        <dbReference type="Proteomes" id="UP000483379"/>
    </source>
</evidence>
<dbReference type="GO" id="GO:0051287">
    <property type="term" value="F:NAD binding"/>
    <property type="evidence" value="ECO:0007669"/>
    <property type="project" value="InterPro"/>
</dbReference>
<dbReference type="CDD" id="cd12174">
    <property type="entry name" value="PGDH_like_3"/>
    <property type="match status" value="1"/>
</dbReference>
<dbReference type="CDD" id="cd04901">
    <property type="entry name" value="ACT_3PGDH"/>
    <property type="match status" value="1"/>
</dbReference>
<reference evidence="8 9" key="1">
    <citation type="submission" date="2020-02" db="EMBL/GenBank/DDBJ databases">
        <title>Genome sequences of Thiorhodococcus mannitoliphagus and Thiorhodococcus minor, purple sulfur photosynthetic bacteria in the gammaproteobacterial family, Chromatiaceae.</title>
        <authorList>
            <person name="Aviles F.A."/>
            <person name="Meyer T.E."/>
            <person name="Kyndt J.A."/>
        </authorList>
    </citation>
    <scope>NUCLEOTIDE SEQUENCE [LARGE SCALE GENOMIC DNA]</scope>
    <source>
        <strain evidence="8 9">DSM 11518</strain>
    </source>
</reference>
<dbReference type="PANTHER" id="PTHR42938">
    <property type="entry name" value="FORMATE DEHYDROGENASE 1"/>
    <property type="match status" value="1"/>
</dbReference>
<evidence type="ECO:0000259" key="6">
    <source>
        <dbReference type="Pfam" id="PF00389"/>
    </source>
</evidence>
<evidence type="ECO:0000256" key="3">
    <source>
        <dbReference type="ARBA" id="ARBA00023027"/>
    </source>
</evidence>
<dbReference type="SUPFAM" id="SSF55021">
    <property type="entry name" value="ACT-like"/>
    <property type="match status" value="1"/>
</dbReference>
<dbReference type="Pfam" id="PF02826">
    <property type="entry name" value="2-Hacid_dh_C"/>
    <property type="match status" value="1"/>
</dbReference>
<dbReference type="RefSeq" id="WP_164454218.1">
    <property type="nucleotide sequence ID" value="NZ_JAAIJQ010000061.1"/>
</dbReference>
<dbReference type="InterPro" id="IPR029752">
    <property type="entry name" value="D-isomer_DH_CS1"/>
</dbReference>
<dbReference type="Gene3D" id="3.30.70.260">
    <property type="match status" value="1"/>
</dbReference>
<dbReference type="PANTHER" id="PTHR42938:SF47">
    <property type="entry name" value="HYDROXYPYRUVATE REDUCTASE"/>
    <property type="match status" value="1"/>
</dbReference>
<comment type="pathway">
    <text evidence="4">Amino-acid biosynthesis.</text>
</comment>
<keyword evidence="3" id="KW-0520">NAD</keyword>
<keyword evidence="9" id="KW-1185">Reference proteome</keyword>
<dbReference type="GO" id="GO:0016616">
    <property type="term" value="F:oxidoreductase activity, acting on the CH-OH group of donors, NAD or NADP as acceptor"/>
    <property type="evidence" value="ECO:0007669"/>
    <property type="project" value="InterPro"/>
</dbReference>
<dbReference type="PROSITE" id="PS00065">
    <property type="entry name" value="D_2_HYDROXYACID_DH_1"/>
    <property type="match status" value="1"/>
</dbReference>
<dbReference type="Proteomes" id="UP000483379">
    <property type="component" value="Unassembled WGS sequence"/>
</dbReference>
<dbReference type="InterPro" id="IPR006140">
    <property type="entry name" value="D-isomer_DH_NAD-bd"/>
</dbReference>
<dbReference type="PROSITE" id="PS00670">
    <property type="entry name" value="D_2_HYDROXYACID_DH_2"/>
    <property type="match status" value="1"/>
</dbReference>
<evidence type="ECO:0000256" key="1">
    <source>
        <dbReference type="ARBA" id="ARBA00005854"/>
    </source>
</evidence>
<evidence type="ECO:0000256" key="5">
    <source>
        <dbReference type="RuleBase" id="RU003719"/>
    </source>
</evidence>
<accession>A0A6M0K610</accession>
<evidence type="ECO:0000313" key="8">
    <source>
        <dbReference type="EMBL" id="NEV63755.1"/>
    </source>
</evidence>
<sequence>MFKIQTLNNISVAGLERLPRDRYEVASEIAHPDAILVRSAKMHDMEIPETVQAIGRAGAGTNNIPVGDMTARGVAVFNAPGANANAVKELVIAGMLLSARNIPQAWHFARELSGDDAAINKAVEAGKKQFAGFELPGRTLGVIGLGAIGVKVANVARALGMKVIGYDPSITVSRAWQLERDVEAAISIDDLLSRSDFVTFHVPLTDQTKHMINAERIRTLPKGAVLLNFSRAGIIDDDAVVTALDQGHLYAYCCDFPSNLLKDHPRVVTLPHLGASTKEAEDNCAIMVADQISDFLENGNVTNSVNFPEIVLPRNGGFRMAVVNSNVPNMVGQISTDLANAGLNIVDMLNRSRGDVAVTLIDVDQRCPEETVKQIQSIEGVLSVRCLG</sequence>
<feature type="domain" description="D-isomer specific 2-hydroxyacid dehydrogenase NAD-binding" evidence="7">
    <location>
        <begin position="108"/>
        <end position="274"/>
    </location>
</feature>
<feature type="domain" description="D-isomer specific 2-hydroxyacid dehydrogenase catalytic" evidence="6">
    <location>
        <begin position="19"/>
        <end position="306"/>
    </location>
</feature>
<protein>
    <submittedName>
        <fullName evidence="8">Phosphoglycerate dehydrogenase</fullName>
    </submittedName>
</protein>
<dbReference type="InterPro" id="IPR036291">
    <property type="entry name" value="NAD(P)-bd_dom_sf"/>
</dbReference>
<comment type="caution">
    <text evidence="8">The sequence shown here is derived from an EMBL/GenBank/DDBJ whole genome shotgun (WGS) entry which is preliminary data.</text>
</comment>
<dbReference type="SUPFAM" id="SSF52283">
    <property type="entry name" value="Formate/glycerate dehydrogenase catalytic domain-like"/>
    <property type="match status" value="1"/>
</dbReference>
<proteinExistence type="inferred from homology"/>
<dbReference type="InterPro" id="IPR045865">
    <property type="entry name" value="ACT-like_dom_sf"/>
</dbReference>
<evidence type="ECO:0000256" key="2">
    <source>
        <dbReference type="ARBA" id="ARBA00023002"/>
    </source>
</evidence>
<keyword evidence="2 5" id="KW-0560">Oxidoreductase</keyword>
<dbReference type="Pfam" id="PF00389">
    <property type="entry name" value="2-Hacid_dh"/>
    <property type="match status" value="1"/>
</dbReference>
<comment type="similarity">
    <text evidence="1 5">Belongs to the D-isomer specific 2-hydroxyacid dehydrogenase family.</text>
</comment>